<dbReference type="Gene3D" id="2.70.70.10">
    <property type="entry name" value="Glucose Permease (Domain IIA)"/>
    <property type="match status" value="1"/>
</dbReference>
<keyword evidence="3" id="KW-1185">Reference proteome</keyword>
<dbReference type="Pfam" id="PF01476">
    <property type="entry name" value="LysM"/>
    <property type="match status" value="2"/>
</dbReference>
<evidence type="ECO:0000259" key="1">
    <source>
        <dbReference type="PROSITE" id="PS51782"/>
    </source>
</evidence>
<dbReference type="Pfam" id="PF01551">
    <property type="entry name" value="Peptidase_M23"/>
    <property type="match status" value="1"/>
</dbReference>
<dbReference type="AlphaFoldDB" id="A0A1M6T1Z7"/>
<dbReference type="InterPro" id="IPR050570">
    <property type="entry name" value="Cell_wall_metabolism_enzyme"/>
</dbReference>
<dbReference type="SUPFAM" id="SSF51261">
    <property type="entry name" value="Duplicated hybrid motif"/>
    <property type="match status" value="1"/>
</dbReference>
<dbReference type="InterPro" id="IPR036779">
    <property type="entry name" value="LysM_dom_sf"/>
</dbReference>
<gene>
    <name evidence="2" type="ORF">SAMN02745123_02126</name>
</gene>
<dbReference type="InterPro" id="IPR016047">
    <property type="entry name" value="M23ase_b-sheet_dom"/>
</dbReference>
<dbReference type="RefSeq" id="WP_072914048.1">
    <property type="nucleotide sequence ID" value="NZ_FRAR01000015.1"/>
</dbReference>
<dbReference type="Gene3D" id="3.10.350.10">
    <property type="entry name" value="LysM domain"/>
    <property type="match status" value="2"/>
</dbReference>
<accession>A0A1M6T1Z7</accession>
<dbReference type="STRING" id="1121421.SAMN02745123_02126"/>
<dbReference type="OrthoDB" id="9814460at2"/>
<evidence type="ECO:0000313" key="3">
    <source>
        <dbReference type="Proteomes" id="UP000183997"/>
    </source>
</evidence>
<dbReference type="CDD" id="cd00118">
    <property type="entry name" value="LysM"/>
    <property type="match status" value="2"/>
</dbReference>
<dbReference type="PANTHER" id="PTHR21666:SF270">
    <property type="entry name" value="MUREIN HYDROLASE ACTIVATOR ENVC"/>
    <property type="match status" value="1"/>
</dbReference>
<dbReference type="SMART" id="SM00257">
    <property type="entry name" value="LysM"/>
    <property type="match status" value="2"/>
</dbReference>
<name>A0A1M6T1Z7_9FIRM</name>
<reference evidence="3" key="1">
    <citation type="submission" date="2016-11" db="EMBL/GenBank/DDBJ databases">
        <authorList>
            <person name="Varghese N."/>
            <person name="Submissions S."/>
        </authorList>
    </citation>
    <scope>NUCLEOTIDE SEQUENCE [LARGE SCALE GENOMIC DNA]</scope>
    <source>
        <strain evidence="3">DSM 10349</strain>
    </source>
</reference>
<dbReference type="Proteomes" id="UP000183997">
    <property type="component" value="Unassembled WGS sequence"/>
</dbReference>
<keyword evidence="2" id="KW-0378">Hydrolase</keyword>
<proteinExistence type="predicted"/>
<evidence type="ECO:0000313" key="2">
    <source>
        <dbReference type="EMBL" id="SHK51012.1"/>
    </source>
</evidence>
<dbReference type="CDD" id="cd12797">
    <property type="entry name" value="M23_peptidase"/>
    <property type="match status" value="1"/>
</dbReference>
<sequence length="316" mass="33773">MFPINKKYWLVVITAGLIVGSAWGVIPANAGLDEAMYEGAYTPPMARQVEVEVFQERSATEAPKATQAKKVDMEYQVRAGDSLWSIAERTGITVDMLAKANNLNQDNFLVVGTTLTLPGTDIEQHRVAEGETLSHIAGQYGITLSELLAANRITNPDLIKVGQNLQIPGESPQPIVSAATTTGQAGKIQIGGWGWPVAGEITSQFGIRGDRPHEGIDIGAASGAAIKAPEKGRVVWAAPRGTYGLTVIIDHGNGIRSLYAHCSKLLVQEGQQVAKNQALALVGTTGRSSGPHLHMEVLRQGVPLDPLLFLKERLFA</sequence>
<feature type="domain" description="LysM" evidence="1">
    <location>
        <begin position="123"/>
        <end position="167"/>
    </location>
</feature>
<feature type="domain" description="LysM" evidence="1">
    <location>
        <begin position="73"/>
        <end position="117"/>
    </location>
</feature>
<dbReference type="InterPro" id="IPR011055">
    <property type="entry name" value="Dup_hybrid_motif"/>
</dbReference>
<dbReference type="InterPro" id="IPR018392">
    <property type="entry name" value="LysM"/>
</dbReference>
<dbReference type="EMBL" id="FRAR01000015">
    <property type="protein sequence ID" value="SHK51012.1"/>
    <property type="molecule type" value="Genomic_DNA"/>
</dbReference>
<dbReference type="PANTHER" id="PTHR21666">
    <property type="entry name" value="PEPTIDASE-RELATED"/>
    <property type="match status" value="1"/>
</dbReference>
<organism evidence="2 3">
    <name type="scientific">Desulforamulus aeronauticus DSM 10349</name>
    <dbReference type="NCBI Taxonomy" id="1121421"/>
    <lineage>
        <taxon>Bacteria</taxon>
        <taxon>Bacillati</taxon>
        <taxon>Bacillota</taxon>
        <taxon>Clostridia</taxon>
        <taxon>Eubacteriales</taxon>
        <taxon>Peptococcaceae</taxon>
        <taxon>Desulforamulus</taxon>
    </lineage>
</organism>
<protein>
    <submittedName>
        <fullName evidence="2">Murein DD-endopeptidase MepM and murein hydrolase activator NlpD, contain LysM domain</fullName>
    </submittedName>
</protein>
<dbReference type="PROSITE" id="PS51782">
    <property type="entry name" value="LYSM"/>
    <property type="match status" value="2"/>
</dbReference>
<dbReference type="GO" id="GO:0004222">
    <property type="term" value="F:metalloendopeptidase activity"/>
    <property type="evidence" value="ECO:0007669"/>
    <property type="project" value="TreeGrafter"/>
</dbReference>